<accession>A0A2S6I8E1</accession>
<reference evidence="2 3" key="1">
    <citation type="submission" date="2018-02" db="EMBL/GenBank/DDBJ databases">
        <title>Genomic Encyclopedia of Archaeal and Bacterial Type Strains, Phase II (KMG-II): from individual species to whole genera.</title>
        <authorList>
            <person name="Goeker M."/>
        </authorList>
    </citation>
    <scope>NUCLEOTIDE SEQUENCE [LARGE SCALE GENOMIC DNA]</scope>
    <source>
        <strain evidence="2 3">DSM 29526</strain>
    </source>
</reference>
<dbReference type="Proteomes" id="UP000237662">
    <property type="component" value="Unassembled WGS sequence"/>
</dbReference>
<dbReference type="AlphaFoldDB" id="A0A2S6I8E1"/>
<organism evidence="2 3">
    <name type="scientific">Neolewinella xylanilytica</name>
    <dbReference type="NCBI Taxonomy" id="1514080"/>
    <lineage>
        <taxon>Bacteria</taxon>
        <taxon>Pseudomonadati</taxon>
        <taxon>Bacteroidota</taxon>
        <taxon>Saprospiria</taxon>
        <taxon>Saprospirales</taxon>
        <taxon>Lewinellaceae</taxon>
        <taxon>Neolewinella</taxon>
    </lineage>
</organism>
<proteinExistence type="predicted"/>
<feature type="transmembrane region" description="Helical" evidence="1">
    <location>
        <begin position="30"/>
        <end position="47"/>
    </location>
</feature>
<keyword evidence="1" id="KW-0812">Transmembrane</keyword>
<dbReference type="RefSeq" id="WP_104418353.1">
    <property type="nucleotide sequence ID" value="NZ_PTJC01000005.1"/>
</dbReference>
<sequence length="89" mass="10398">MHRIRFNALLMGIALLNGGGLHLLGVPEDYRQMTLFFSLVAFFFLYLQRMRYLGWTMDDFAAYLKPFTGGAKTRDLFLGKRAHQEDHRL</sequence>
<keyword evidence="1" id="KW-1133">Transmembrane helix</keyword>
<feature type="transmembrane region" description="Helical" evidence="1">
    <location>
        <begin position="7"/>
        <end position="24"/>
    </location>
</feature>
<name>A0A2S6I8E1_9BACT</name>
<evidence type="ECO:0000313" key="3">
    <source>
        <dbReference type="Proteomes" id="UP000237662"/>
    </source>
</evidence>
<gene>
    <name evidence="2" type="ORF">CLV84_0715</name>
</gene>
<keyword evidence="1" id="KW-0472">Membrane</keyword>
<evidence type="ECO:0000313" key="2">
    <source>
        <dbReference type="EMBL" id="PPK87764.1"/>
    </source>
</evidence>
<dbReference type="EMBL" id="PTJC01000005">
    <property type="protein sequence ID" value="PPK87764.1"/>
    <property type="molecule type" value="Genomic_DNA"/>
</dbReference>
<evidence type="ECO:0000256" key="1">
    <source>
        <dbReference type="SAM" id="Phobius"/>
    </source>
</evidence>
<comment type="caution">
    <text evidence="2">The sequence shown here is derived from an EMBL/GenBank/DDBJ whole genome shotgun (WGS) entry which is preliminary data.</text>
</comment>
<protein>
    <submittedName>
        <fullName evidence="2">Uncharacterized protein</fullName>
    </submittedName>
</protein>
<keyword evidence="3" id="KW-1185">Reference proteome</keyword>